<accession>A0A6J4JZ74</accession>
<reference evidence="2" key="1">
    <citation type="submission" date="2020-02" db="EMBL/GenBank/DDBJ databases">
        <authorList>
            <person name="Meier V. D."/>
        </authorList>
    </citation>
    <scope>NUCLEOTIDE SEQUENCE</scope>
    <source>
        <strain evidence="2">AVDCRST_MAG63</strain>
    </source>
</reference>
<feature type="region of interest" description="Disordered" evidence="1">
    <location>
        <begin position="1"/>
        <end position="38"/>
    </location>
</feature>
<dbReference type="AlphaFoldDB" id="A0A6J4JZ74"/>
<name>A0A6J4JZ74_9BACT</name>
<sequence length="304" mass="31532">MERFERLAPFGGVGEQDGDAALLAGSDGQGVHVEPAPHGGRVALETRGLARQGHGPVGAEPELVQVRDESAGRPAEGVGEARVPLERGVDLDEAVVPRLAPRVQEHLHDAEALVDGAEEGSVPLLAQGEPRLGLVLARGVTQDFGEPHGLARLPARQPLQHPVGPEAGAVPALAPAHARGAALARGGGEFLFGHPRRPVFGGEEESGGPAEHVALLVAQDAPRPLVPARDPPVGADQEQGVVGHPLGQRTGRFVRAAEGGLLRRGHRPALSSAARFLGWARRGTSQGAVRVGRRSMCVVATLIV</sequence>
<gene>
    <name evidence="2" type="ORF">AVDCRST_MAG63-4389</name>
</gene>
<proteinExistence type="predicted"/>
<organism evidence="2">
    <name type="scientific">uncultured Armatimonadetes bacterium</name>
    <dbReference type="NCBI Taxonomy" id="157466"/>
    <lineage>
        <taxon>Bacteria</taxon>
        <taxon>Bacillati</taxon>
        <taxon>Armatimonadota</taxon>
        <taxon>environmental samples</taxon>
    </lineage>
</organism>
<evidence type="ECO:0000256" key="1">
    <source>
        <dbReference type="SAM" id="MobiDB-lite"/>
    </source>
</evidence>
<evidence type="ECO:0000313" key="2">
    <source>
        <dbReference type="EMBL" id="CAA9291394.1"/>
    </source>
</evidence>
<protein>
    <submittedName>
        <fullName evidence="2">Uncharacterized protein</fullName>
    </submittedName>
</protein>
<dbReference type="EMBL" id="CADCTO010000609">
    <property type="protein sequence ID" value="CAA9291394.1"/>
    <property type="molecule type" value="Genomic_DNA"/>
</dbReference>